<name>A0A383UJ06_BLUHO</name>
<dbReference type="VEuPathDB" id="FungiDB:BLGHR1_11023"/>
<feature type="region of interest" description="Disordered" evidence="1">
    <location>
        <begin position="1057"/>
        <end position="1553"/>
    </location>
</feature>
<feature type="compositionally biased region" description="Basic and acidic residues" evidence="1">
    <location>
        <begin position="1272"/>
        <end position="1290"/>
    </location>
</feature>
<feature type="compositionally biased region" description="Basic and acidic residues" evidence="1">
    <location>
        <begin position="616"/>
        <end position="633"/>
    </location>
</feature>
<proteinExistence type="predicted"/>
<feature type="compositionally biased region" description="Basic and acidic residues" evidence="1">
    <location>
        <begin position="923"/>
        <end position="940"/>
    </location>
</feature>
<feature type="compositionally biased region" description="Basic and acidic residues" evidence="1">
    <location>
        <begin position="841"/>
        <end position="859"/>
    </location>
</feature>
<feature type="compositionally biased region" description="Basic residues" evidence="1">
    <location>
        <begin position="1059"/>
        <end position="1068"/>
    </location>
</feature>
<feature type="compositionally biased region" description="Basic and acidic residues" evidence="1">
    <location>
        <begin position="1528"/>
        <end position="1553"/>
    </location>
</feature>
<feature type="compositionally biased region" description="Basic and acidic residues" evidence="1">
    <location>
        <begin position="446"/>
        <end position="455"/>
    </location>
</feature>
<feature type="compositionally biased region" description="Basic and acidic residues" evidence="1">
    <location>
        <begin position="1732"/>
        <end position="1746"/>
    </location>
</feature>
<feature type="compositionally biased region" description="Acidic residues" evidence="1">
    <location>
        <begin position="1187"/>
        <end position="1216"/>
    </location>
</feature>
<feature type="compositionally biased region" description="Basic and acidic residues" evidence="1">
    <location>
        <begin position="192"/>
        <end position="215"/>
    </location>
</feature>
<feature type="region of interest" description="Disordered" evidence="1">
    <location>
        <begin position="1566"/>
        <end position="1597"/>
    </location>
</feature>
<organism evidence="2 3">
    <name type="scientific">Blumeria hordei</name>
    <name type="common">Barley powdery mildew</name>
    <name type="synonym">Blumeria graminis f. sp. hordei</name>
    <dbReference type="NCBI Taxonomy" id="2867405"/>
    <lineage>
        <taxon>Eukaryota</taxon>
        <taxon>Fungi</taxon>
        <taxon>Dikarya</taxon>
        <taxon>Ascomycota</taxon>
        <taxon>Pezizomycotina</taxon>
        <taxon>Leotiomycetes</taxon>
        <taxon>Erysiphales</taxon>
        <taxon>Erysiphaceae</taxon>
        <taxon>Blumeria</taxon>
    </lineage>
</organism>
<dbReference type="Proteomes" id="UP000275772">
    <property type="component" value="Unassembled WGS sequence"/>
</dbReference>
<feature type="compositionally biased region" description="Basic and acidic residues" evidence="1">
    <location>
        <begin position="1842"/>
        <end position="1857"/>
    </location>
</feature>
<feature type="compositionally biased region" description="Basic and acidic residues" evidence="1">
    <location>
        <begin position="1301"/>
        <end position="1310"/>
    </location>
</feature>
<feature type="compositionally biased region" description="Basic and acidic residues" evidence="1">
    <location>
        <begin position="978"/>
        <end position="997"/>
    </location>
</feature>
<reference evidence="2 3" key="1">
    <citation type="submission" date="2017-11" db="EMBL/GenBank/DDBJ databases">
        <authorList>
            <person name="Kracher B."/>
        </authorList>
    </citation>
    <scope>NUCLEOTIDE SEQUENCE [LARGE SCALE GENOMIC DNA]</scope>
    <source>
        <strain evidence="2 3">RACE1</strain>
    </source>
</reference>
<feature type="compositionally biased region" description="Basic and acidic residues" evidence="1">
    <location>
        <begin position="951"/>
        <end position="967"/>
    </location>
</feature>
<feature type="compositionally biased region" description="Basic and acidic residues" evidence="1">
    <location>
        <begin position="1162"/>
        <end position="1176"/>
    </location>
</feature>
<evidence type="ECO:0000313" key="2">
    <source>
        <dbReference type="EMBL" id="SZF00291.1"/>
    </source>
</evidence>
<feature type="compositionally biased region" description="Basic and acidic residues" evidence="1">
    <location>
        <begin position="1574"/>
        <end position="1597"/>
    </location>
</feature>
<feature type="compositionally biased region" description="Polar residues" evidence="1">
    <location>
        <begin position="433"/>
        <end position="445"/>
    </location>
</feature>
<dbReference type="EMBL" id="UNSH01000008">
    <property type="protein sequence ID" value="SZF00291.1"/>
    <property type="molecule type" value="Genomic_DNA"/>
</dbReference>
<feature type="compositionally biased region" description="Polar residues" evidence="1">
    <location>
        <begin position="1291"/>
        <end position="1300"/>
    </location>
</feature>
<protein>
    <submittedName>
        <fullName evidence="2">Uncharacterized protein</fullName>
    </submittedName>
</protein>
<feature type="compositionally biased region" description="Basic residues" evidence="1">
    <location>
        <begin position="1005"/>
        <end position="1014"/>
    </location>
</feature>
<feature type="compositionally biased region" description="Basic and acidic residues" evidence="1">
    <location>
        <begin position="684"/>
        <end position="718"/>
    </location>
</feature>
<feature type="region of interest" description="Disordered" evidence="1">
    <location>
        <begin position="154"/>
        <end position="361"/>
    </location>
</feature>
<evidence type="ECO:0000313" key="3">
    <source>
        <dbReference type="Proteomes" id="UP000275772"/>
    </source>
</evidence>
<feature type="compositionally biased region" description="Basic and acidic residues" evidence="1">
    <location>
        <begin position="787"/>
        <end position="803"/>
    </location>
</feature>
<sequence>MRAIGGTDYCAESCQNLYHPLGWQGKYEEDSQMKLRLIAMMWMACREGVAKRQYKSCYINTKITTRKNKFLQWQHPSILLLENKLNENLPDDDELTFRLLHCDTNSLARMKPFNQSVSITDPITPKAKINDRSICRDPNLVTIDFDFQVGVKTAKGAKKAKKANKPTHKGSGKNEGNKKNGQKDEDDEEPEEAQKNDDHKDDDRRGDEDKNSDRKKEKREKKKQEKEEKEREEQEREEREKEEREKEEQEREEREKEEKEREEREKEEKEREEREKEEKEREELEKEEREKEEREKEEREKEEREKEEREKEEREKEEREKEEREKEQEKNFDKLIEPLTKKKSASSKAKVPREKACRGTVKASVTDLITSIENVNSLDKLKPNSNQAFNDQDCQGDPLQDSLGVKSWGSDWITGAYQNLFTKNQKKSKLNESEQAQSFHQSRNTKGGDKDEDYNTIKAKSRKDKMIFTSDNENTVDLDVSKNGVVDLCDGSEDQIKSTEALNLDFFATTHIQDSVDSMRIGDETLAWMDNKVHARASTKFKKDKAMNPINDLEESPDPSNVDIASKKEPASSNIDRTTEVSEESPKLNGAVNHSHAGSGLGEVDVAQNSVDNFHENNIHEKIQLSTSKEAKKSKLTKGKKNGHETSSQADEKLEGVEERQAAGESARVFGEDNNRKMTKAQRKAQEAAARKAEKELENARKEKKDKPVEEDNNEKDSGIIFKYGKNKKMTRNQKRAQEADSSMAEKDEERLAKEKIREEQRLTEEAQTEGEKSTEETQTGEENSAEEAKTEEAQTEGEKSTEETQTGEENSAEEAKTEEAQTEGEKSTEETQTGEDNGAEEAKIEGENTAEEAQKGEENNTEETQTGQENSAEETQTGEEKSAEEAQTEGEKSTEEAQIGEENSAEEAKTGQENSAEETQTGEEKSAEEAQTEGEKSTEEAQIGEENSAEEAKTEEAQTEGEKSAEEAQTGEQDSIEEARKEEERLAQEASREKNAEIFFSNSKNKKVKKSQKKAQEAALLKAEKEERLAGEAKAVEENNLEKVIEKMDEKIIFNNRKNMKMKKSQKKAQEPASHQAAKKKENEEKHVGEEEKVGPVEETRKEEDGQASEDMEAEAQTTVDEIAKEGQDNSAEIGTEEDIQADVDNFAEDKQVEPTTEAYTRVEESLLAENHNEEATTQPENTSAAEEEPENLEETGTEEPESQIEEFNNEEDEAFDSKVKLTVRTPSEDEDEVKASKAPAEKTPQSPMPPQPSKNTQSTKINRHTIKTSSRKDEKKPSKVKSNGKENSKGSTTRNPSSTKDRQKDKAKNIKNPTTTKTGKVERPSLSRGLSNIFAPPVRSKSISEKNTRKIPAKVPRRASTSEGISGIDNRPALSSKVPKNVEVDKHSPRKSEKEAKPSDDKKPAGVIKAKNIRNLKAKDSDVAAADKGGSSSHFTKRPETAKKSSFGGIFGGLISSKSRPESKHRNLASEDGSRGLRREERKIKHHDRDNSDIKTPSLADQENEERQAARRLRRAKRQAAENIAEEARRAEQAAQKSEEERQKKYRKEKEEYEIRKLEEEKQRAARRAHRAHIDAERQIAQAKEQKRLERRRSERAQDIERAIFEAKERERQERHRAERAQDAERAIFEAKERERQERRRAERAQVAERMISEAKEYERLERRRARQEKEAAHVISYDRRSENPTQSGNSSRRKSQGEGIDEDEMRRLRHEERRARRKSTGNPRSGRQKSLDRLPEVRNKDEPAEQMYEYIYEPSRRQTDDSVSNFRTNYWVREHADAPPPPNDVRVRSGGSGEREERRHRLRSRHSTHERFDDQAPRERRRRSSHAVRENTISLESSKGNERRSRRTDARRDSAVINSRVPSTHGGLFSRWKKIAGV</sequence>
<accession>A0A383UJ06</accession>
<feature type="compositionally biased region" description="Basic and acidic residues" evidence="1">
    <location>
        <begin position="1461"/>
        <end position="1495"/>
    </location>
</feature>
<feature type="region of interest" description="Disordered" evidence="1">
    <location>
        <begin position="616"/>
        <end position="1020"/>
    </location>
</feature>
<feature type="compositionally biased region" description="Basic and acidic residues" evidence="1">
    <location>
        <begin position="736"/>
        <end position="776"/>
    </location>
</feature>
<gene>
    <name evidence="2" type="ORF">BLGHR1_11023</name>
</gene>
<feature type="compositionally biased region" description="Basic and acidic residues" evidence="1">
    <location>
        <begin position="222"/>
        <end position="340"/>
    </location>
</feature>
<feature type="region of interest" description="Disordered" evidence="1">
    <location>
        <begin position="545"/>
        <end position="601"/>
    </location>
</feature>
<feature type="compositionally biased region" description="Low complexity" evidence="1">
    <location>
        <begin position="1425"/>
        <end position="1435"/>
    </location>
</feature>
<feature type="compositionally biased region" description="Basic and acidic residues" evidence="1">
    <location>
        <begin position="650"/>
        <end position="662"/>
    </location>
</feature>
<feature type="compositionally biased region" description="Basic and acidic residues" evidence="1">
    <location>
        <begin position="1810"/>
        <end position="1821"/>
    </location>
</feature>
<feature type="compositionally biased region" description="Basic and acidic residues" evidence="1">
    <location>
        <begin position="1382"/>
        <end position="1406"/>
    </location>
</feature>
<feature type="compositionally biased region" description="Polar residues" evidence="1">
    <location>
        <begin position="1177"/>
        <end position="1186"/>
    </location>
</feature>
<feature type="compositionally biased region" description="Basic and acidic residues" evidence="1">
    <location>
        <begin position="814"/>
        <end position="830"/>
    </location>
</feature>
<feature type="compositionally biased region" description="Basic and acidic residues" evidence="1">
    <location>
        <begin position="1707"/>
        <end position="1717"/>
    </location>
</feature>
<feature type="compositionally biased region" description="Basic residues" evidence="1">
    <location>
        <begin position="155"/>
        <end position="171"/>
    </location>
</feature>
<feature type="compositionally biased region" description="Basic and acidic residues" evidence="1">
    <location>
        <begin position="577"/>
        <end position="586"/>
    </location>
</feature>
<feature type="compositionally biased region" description="Basic residues" evidence="1">
    <location>
        <begin position="725"/>
        <end position="735"/>
    </location>
</feature>
<feature type="region of interest" description="Disordered" evidence="1">
    <location>
        <begin position="428"/>
        <end position="456"/>
    </location>
</feature>
<feature type="compositionally biased region" description="Low complexity" evidence="1">
    <location>
        <begin position="1446"/>
        <end position="1460"/>
    </location>
</feature>
<feature type="compositionally biased region" description="Basic and acidic residues" evidence="1">
    <location>
        <begin position="1080"/>
        <end position="1106"/>
    </location>
</feature>
<evidence type="ECO:0000256" key="1">
    <source>
        <dbReference type="SAM" id="MobiDB-lite"/>
    </source>
</evidence>
<feature type="compositionally biased region" description="Basic and acidic residues" evidence="1">
    <location>
        <begin position="879"/>
        <end position="896"/>
    </location>
</feature>
<feature type="region of interest" description="Disordered" evidence="1">
    <location>
        <begin position="1612"/>
        <end position="1868"/>
    </location>
</feature>
<feature type="compositionally biased region" description="Basic and acidic residues" evidence="1">
    <location>
        <begin position="1612"/>
        <end position="1685"/>
    </location>
</feature>